<accession>A0ABU4K268</accession>
<evidence type="ECO:0000313" key="2">
    <source>
        <dbReference type="Proteomes" id="UP001278571"/>
    </source>
</evidence>
<organism evidence="1 2">
    <name type="scientific">Streptomyces roseolus</name>
    <dbReference type="NCBI Taxonomy" id="67358"/>
    <lineage>
        <taxon>Bacteria</taxon>
        <taxon>Bacillati</taxon>
        <taxon>Actinomycetota</taxon>
        <taxon>Actinomycetes</taxon>
        <taxon>Kitasatosporales</taxon>
        <taxon>Streptomycetaceae</taxon>
        <taxon>Streptomyces</taxon>
    </lineage>
</organism>
<dbReference type="EMBL" id="JAWJZF010000272">
    <property type="protein sequence ID" value="MDX2291823.1"/>
    <property type="molecule type" value="Genomic_DNA"/>
</dbReference>
<gene>
    <name evidence="1" type="ORF">R2363_06530</name>
</gene>
<name>A0ABU4K268_9ACTN</name>
<comment type="caution">
    <text evidence="1">The sequence shown here is derived from an EMBL/GenBank/DDBJ whole genome shotgun (WGS) entry which is preliminary data.</text>
</comment>
<dbReference type="RefSeq" id="WP_319008357.1">
    <property type="nucleotide sequence ID" value="NZ_JAWJZF010000272.1"/>
</dbReference>
<sequence length="141" mass="15831">MAVRTLFGRVRCDGRDAETIGSDEFIHEERVVEHLLFTDQAVLLPQTFAWGGECRVEVDMNAKLLSTGDEAMEVWGECRFYEGESTSSNDLEDTQPFRFTVPKATVGSLPIVNETRLVNSEVVGQDDWAIVRFGLKNRSAD</sequence>
<proteinExistence type="predicted"/>
<protein>
    <submittedName>
        <fullName evidence="1">Uncharacterized protein</fullName>
    </submittedName>
</protein>
<reference evidence="1 2" key="1">
    <citation type="submission" date="2023-10" db="EMBL/GenBank/DDBJ databases">
        <authorList>
            <person name="Wang X.X."/>
        </authorList>
    </citation>
    <scope>NUCLEOTIDE SEQUENCE [LARGE SCALE GENOMIC DNA]</scope>
    <source>
        <strain evidence="1 2">NBRC 12816</strain>
    </source>
</reference>
<dbReference type="Proteomes" id="UP001278571">
    <property type="component" value="Unassembled WGS sequence"/>
</dbReference>
<keyword evidence="2" id="KW-1185">Reference proteome</keyword>
<evidence type="ECO:0000313" key="1">
    <source>
        <dbReference type="EMBL" id="MDX2291823.1"/>
    </source>
</evidence>